<evidence type="ECO:0000313" key="8">
    <source>
        <dbReference type="Proteomes" id="UP001363622"/>
    </source>
</evidence>
<dbReference type="CDD" id="cd00067">
    <property type="entry name" value="GAL4"/>
    <property type="match status" value="1"/>
</dbReference>
<dbReference type="Pfam" id="PF00172">
    <property type="entry name" value="Zn_clus"/>
    <property type="match status" value="1"/>
</dbReference>
<dbReference type="SMART" id="SM00066">
    <property type="entry name" value="GAL4"/>
    <property type="match status" value="1"/>
</dbReference>
<dbReference type="InterPro" id="IPR036864">
    <property type="entry name" value="Zn2-C6_fun-type_DNA-bd_sf"/>
</dbReference>
<protein>
    <recommendedName>
        <fullName evidence="6">Zn(2)-C6 fungal-type domain-containing protein</fullName>
    </recommendedName>
</protein>
<comment type="caution">
    <text evidence="7">The sequence shown here is derived from an EMBL/GenBank/DDBJ whole genome shotgun (WGS) entry which is preliminary data.</text>
</comment>
<evidence type="ECO:0000256" key="3">
    <source>
        <dbReference type="ARBA" id="ARBA00023163"/>
    </source>
</evidence>
<gene>
    <name evidence="7" type="ORF">IWZ03DRAFT_218593</name>
</gene>
<keyword evidence="8" id="KW-1185">Reference proteome</keyword>
<keyword evidence="3" id="KW-0804">Transcription</keyword>
<feature type="compositionally biased region" description="Polar residues" evidence="5">
    <location>
        <begin position="29"/>
        <end position="40"/>
    </location>
</feature>
<organism evidence="7 8">
    <name type="scientific">Phyllosticta citriasiana</name>
    <dbReference type="NCBI Taxonomy" id="595635"/>
    <lineage>
        <taxon>Eukaryota</taxon>
        <taxon>Fungi</taxon>
        <taxon>Dikarya</taxon>
        <taxon>Ascomycota</taxon>
        <taxon>Pezizomycotina</taxon>
        <taxon>Dothideomycetes</taxon>
        <taxon>Dothideomycetes incertae sedis</taxon>
        <taxon>Botryosphaeriales</taxon>
        <taxon>Phyllostictaceae</taxon>
        <taxon>Phyllosticta</taxon>
    </lineage>
</organism>
<reference evidence="7 8" key="1">
    <citation type="submission" date="2024-04" db="EMBL/GenBank/DDBJ databases">
        <title>Phyllosticta paracitricarpa is synonymous to the EU quarantine fungus P. citricarpa based on phylogenomic analyses.</title>
        <authorList>
            <consortium name="Lawrence Berkeley National Laboratory"/>
            <person name="Van Ingen-Buijs V.A."/>
            <person name="Van Westerhoven A.C."/>
            <person name="Haridas S."/>
            <person name="Skiadas P."/>
            <person name="Martin F."/>
            <person name="Groenewald J.Z."/>
            <person name="Crous P.W."/>
            <person name="Seidl M.F."/>
        </authorList>
    </citation>
    <scope>NUCLEOTIDE SEQUENCE [LARGE SCALE GENOMIC DNA]</scope>
    <source>
        <strain evidence="7 8">CBS 123371</strain>
    </source>
</reference>
<dbReference type="Gene3D" id="4.10.240.10">
    <property type="entry name" value="Zn(2)-C6 fungal-type DNA-binding domain"/>
    <property type="match status" value="1"/>
</dbReference>
<evidence type="ECO:0000256" key="1">
    <source>
        <dbReference type="ARBA" id="ARBA00023015"/>
    </source>
</evidence>
<dbReference type="EMBL" id="JBBPHU010000008">
    <property type="protein sequence ID" value="KAK7514567.1"/>
    <property type="molecule type" value="Genomic_DNA"/>
</dbReference>
<dbReference type="InterPro" id="IPR050675">
    <property type="entry name" value="OAF3"/>
</dbReference>
<proteinExistence type="predicted"/>
<sequence length="122" mass="13617">MPALTRAALRWLAGGRAGGIGSPADETEFSASSIAQSATTRMDPDSNEHSAKRRKVRRNCGACRRSKVKCDREEPCSRCTKLRLPCQYFEVPQDPTTEKLKELESEIHRLKTLLLQSESSPQ</sequence>
<evidence type="ECO:0000256" key="2">
    <source>
        <dbReference type="ARBA" id="ARBA00023125"/>
    </source>
</evidence>
<accession>A0ABR1KGJ5</accession>
<evidence type="ECO:0000256" key="5">
    <source>
        <dbReference type="SAM" id="MobiDB-lite"/>
    </source>
</evidence>
<feature type="region of interest" description="Disordered" evidence="5">
    <location>
        <begin position="15"/>
        <end position="53"/>
    </location>
</feature>
<dbReference type="Proteomes" id="UP001363622">
    <property type="component" value="Unassembled WGS sequence"/>
</dbReference>
<keyword evidence="2" id="KW-0238">DNA-binding</keyword>
<evidence type="ECO:0000259" key="6">
    <source>
        <dbReference type="PROSITE" id="PS50048"/>
    </source>
</evidence>
<evidence type="ECO:0000256" key="4">
    <source>
        <dbReference type="ARBA" id="ARBA00023242"/>
    </source>
</evidence>
<evidence type="ECO:0000313" key="7">
    <source>
        <dbReference type="EMBL" id="KAK7514567.1"/>
    </source>
</evidence>
<feature type="domain" description="Zn(2)-C6 fungal-type" evidence="6">
    <location>
        <begin position="59"/>
        <end position="88"/>
    </location>
</feature>
<name>A0ABR1KGJ5_9PEZI</name>
<dbReference type="PROSITE" id="PS50048">
    <property type="entry name" value="ZN2_CY6_FUNGAL_2"/>
    <property type="match status" value="1"/>
</dbReference>
<dbReference type="PANTHER" id="PTHR31069:SF32">
    <property type="entry name" value="ARGININE METABOLISM REGULATION PROTEIN II"/>
    <property type="match status" value="1"/>
</dbReference>
<keyword evidence="4" id="KW-0539">Nucleus</keyword>
<dbReference type="PANTHER" id="PTHR31069">
    <property type="entry name" value="OLEATE-ACTIVATED TRANSCRIPTION FACTOR 1-RELATED"/>
    <property type="match status" value="1"/>
</dbReference>
<dbReference type="SUPFAM" id="SSF57701">
    <property type="entry name" value="Zn2/Cys6 DNA-binding domain"/>
    <property type="match status" value="1"/>
</dbReference>
<dbReference type="InterPro" id="IPR001138">
    <property type="entry name" value="Zn2Cys6_DnaBD"/>
</dbReference>
<keyword evidence="1" id="KW-0805">Transcription regulation</keyword>